<proteinExistence type="inferred from homology"/>
<comment type="caution">
    <text evidence="9">The sequence shown here is derived from an EMBL/GenBank/DDBJ whole genome shotgun (WGS) entry which is preliminary data.</text>
</comment>
<feature type="transmembrane region" description="Helical" evidence="7">
    <location>
        <begin position="261"/>
        <end position="283"/>
    </location>
</feature>
<dbReference type="RefSeq" id="WP_045316286.1">
    <property type="nucleotide sequence ID" value="NZ_JYJG01000339.1"/>
</dbReference>
<feature type="transmembrane region" description="Helical" evidence="7">
    <location>
        <begin position="182"/>
        <end position="201"/>
    </location>
</feature>
<dbReference type="OrthoDB" id="4775372at2"/>
<protein>
    <recommendedName>
        <fullName evidence="8">EccD-like transmembrane domain-containing protein</fullName>
    </recommendedName>
</protein>
<dbReference type="AlphaFoldDB" id="A0A0F0GGY6"/>
<evidence type="ECO:0000256" key="6">
    <source>
        <dbReference type="ARBA" id="ARBA00023136"/>
    </source>
</evidence>
<dbReference type="InterPro" id="IPR006707">
    <property type="entry name" value="T7SS_EccD"/>
</dbReference>
<dbReference type="Pfam" id="PF08817">
    <property type="entry name" value="YukD"/>
    <property type="match status" value="1"/>
</dbReference>
<feature type="transmembrane region" description="Helical" evidence="7">
    <location>
        <begin position="151"/>
        <end position="170"/>
    </location>
</feature>
<evidence type="ECO:0000313" key="10">
    <source>
        <dbReference type="Proteomes" id="UP000033393"/>
    </source>
</evidence>
<evidence type="ECO:0000256" key="3">
    <source>
        <dbReference type="ARBA" id="ARBA00022475"/>
    </source>
</evidence>
<feature type="domain" description="EccD-like transmembrane" evidence="8">
    <location>
        <begin position="123"/>
        <end position="463"/>
    </location>
</feature>
<dbReference type="Gene3D" id="3.10.20.90">
    <property type="entry name" value="Phosphatidylinositol 3-kinase Catalytic Subunit, Chain A, domain 1"/>
    <property type="match status" value="1"/>
</dbReference>
<dbReference type="InterPro" id="IPR044049">
    <property type="entry name" value="EccD_transm"/>
</dbReference>
<feature type="transmembrane region" description="Helical" evidence="7">
    <location>
        <begin position="234"/>
        <end position="255"/>
    </location>
</feature>
<dbReference type="EMBL" id="JYJG01000339">
    <property type="protein sequence ID" value="KJK42620.1"/>
    <property type="molecule type" value="Genomic_DNA"/>
</dbReference>
<comment type="subcellular location">
    <subcellularLocation>
        <location evidence="1">Cell membrane</location>
        <topology evidence="1">Multi-pass membrane protein</topology>
    </subcellularLocation>
</comment>
<dbReference type="Proteomes" id="UP000033393">
    <property type="component" value="Unassembled WGS sequence"/>
</dbReference>
<keyword evidence="4 7" id="KW-0812">Transmembrane</keyword>
<dbReference type="GO" id="GO:0005886">
    <property type="term" value="C:plasma membrane"/>
    <property type="evidence" value="ECO:0007669"/>
    <property type="project" value="UniProtKB-SubCell"/>
</dbReference>
<evidence type="ECO:0000256" key="1">
    <source>
        <dbReference type="ARBA" id="ARBA00004651"/>
    </source>
</evidence>
<feature type="transmembrane region" description="Helical" evidence="7">
    <location>
        <begin position="376"/>
        <end position="393"/>
    </location>
</feature>
<feature type="transmembrane region" description="Helical" evidence="7">
    <location>
        <begin position="325"/>
        <end position="342"/>
    </location>
</feature>
<evidence type="ECO:0000259" key="8">
    <source>
        <dbReference type="Pfam" id="PF19053"/>
    </source>
</evidence>
<evidence type="ECO:0000256" key="7">
    <source>
        <dbReference type="SAM" id="Phobius"/>
    </source>
</evidence>
<keyword evidence="3" id="KW-1003">Cell membrane</keyword>
<dbReference type="InterPro" id="IPR024962">
    <property type="entry name" value="YukD-like"/>
</dbReference>
<dbReference type="eggNOG" id="ENOG502ZAY5">
    <property type="taxonomic scope" value="Bacteria"/>
</dbReference>
<evidence type="ECO:0000256" key="2">
    <source>
        <dbReference type="ARBA" id="ARBA00006162"/>
    </source>
</evidence>
<comment type="similarity">
    <text evidence="2">Belongs to the EccD/Snm4 family.</text>
</comment>
<feature type="transmembrane region" description="Helical" evidence="7">
    <location>
        <begin position="440"/>
        <end position="460"/>
    </location>
</feature>
<dbReference type="PIRSF" id="PIRSF017804">
    <property type="entry name" value="Secretion_EccD1"/>
    <property type="match status" value="1"/>
</dbReference>
<name>A0A0F0GGY6_LENAE</name>
<organism evidence="9 10">
    <name type="scientific">Lentzea aerocolonigenes</name>
    <name type="common">Lechevalieria aerocolonigenes</name>
    <name type="synonym">Saccharothrix aerocolonigenes</name>
    <dbReference type="NCBI Taxonomy" id="68170"/>
    <lineage>
        <taxon>Bacteria</taxon>
        <taxon>Bacillati</taxon>
        <taxon>Actinomycetota</taxon>
        <taxon>Actinomycetes</taxon>
        <taxon>Pseudonocardiales</taxon>
        <taxon>Pseudonocardiaceae</taxon>
        <taxon>Lentzea</taxon>
    </lineage>
</organism>
<reference evidence="9 10" key="1">
    <citation type="submission" date="2015-02" db="EMBL/GenBank/DDBJ databases">
        <authorList>
            <person name="Ju K.-S."/>
            <person name="Doroghazi J.R."/>
            <person name="Metcalf W."/>
        </authorList>
    </citation>
    <scope>NUCLEOTIDE SEQUENCE [LARGE SCALE GENOMIC DNA]</scope>
    <source>
        <strain evidence="9 10">NRRL B-16140</strain>
    </source>
</reference>
<keyword evidence="5 7" id="KW-1133">Transmembrane helix</keyword>
<feature type="transmembrane region" description="Helical" evidence="7">
    <location>
        <begin position="207"/>
        <end position="227"/>
    </location>
</feature>
<dbReference type="NCBIfam" id="TIGR03920">
    <property type="entry name" value="T7SS_EccD"/>
    <property type="match status" value="1"/>
</dbReference>
<keyword evidence="6 7" id="KW-0472">Membrane</keyword>
<dbReference type="Pfam" id="PF19053">
    <property type="entry name" value="EccD"/>
    <property type="match status" value="1"/>
</dbReference>
<evidence type="ECO:0000256" key="5">
    <source>
        <dbReference type="ARBA" id="ARBA00022989"/>
    </source>
</evidence>
<feature type="transmembrane region" description="Helical" evidence="7">
    <location>
        <begin position="125"/>
        <end position="145"/>
    </location>
</feature>
<feature type="transmembrane region" description="Helical" evidence="7">
    <location>
        <begin position="348"/>
        <end position="364"/>
    </location>
</feature>
<feature type="transmembrane region" description="Helical" evidence="7">
    <location>
        <begin position="399"/>
        <end position="419"/>
    </location>
</feature>
<evidence type="ECO:0000313" key="9">
    <source>
        <dbReference type="EMBL" id="KJK42620.1"/>
    </source>
</evidence>
<dbReference type="PATRIC" id="fig|68170.10.peg.9409"/>
<evidence type="ECO:0000256" key="4">
    <source>
        <dbReference type="ARBA" id="ARBA00022692"/>
    </source>
</evidence>
<gene>
    <name evidence="9" type="ORF">UK23_36285</name>
</gene>
<sequence>MEERTQSRTNAPTRLRFVLGDHAVDVALPGDVQLVDLLPSVLAQFGKEWVEQSVDHEGWVAQRLGESPLDEDRSAVELNLLDGDTVYLRPREDALPPLDYDDLVDGLAERVRADAGQWTPHRTRWMLRVGGLVALLGGLVALLAGGKPQTLWLVPLVTGVVLIAVAGALARAKGKVVDGTSLACVGVVWAVAGGWLAAVQIAPLGGVPVRLVTAVATGVVVLVLAVVAVADAVLIFTTALTALLTLLVPVVIWVASDLTAAQSAGIGIVVNFIAILFAPGGAFRLGGLKLPMLPTDAPEVKEDIDPVPHQVVVERSTVVFGYLKAFYLGYGTIQTVLLLVLVRPGEKWAMITAAVCALLLLLRSRHLTGMVPRWSLLVPAGLTAVALAVRLGMPEEPFIRAVAVLAPLVAVGIGLGVLSHYLPGKRLRPYWGRAVDIFEYATAIAVIPLLLAVLDVYSWVRGLSG</sequence>
<accession>A0A0F0GGY6</accession>
<keyword evidence="10" id="KW-1185">Reference proteome</keyword>